<protein>
    <recommendedName>
        <fullName evidence="3">TORTIFOLIA1/SINE1-2 N-terminal domain-containing protein</fullName>
    </recommendedName>
</protein>
<evidence type="ECO:0000256" key="2">
    <source>
        <dbReference type="SAM" id="MobiDB-lite"/>
    </source>
</evidence>
<evidence type="ECO:0000313" key="5">
    <source>
        <dbReference type="Proteomes" id="UP001293593"/>
    </source>
</evidence>
<dbReference type="FunFam" id="1.25.10.10:FF:000464">
    <property type="entry name" value="TORTIFOLIA1-like protein 3 isoform A"/>
    <property type="match status" value="1"/>
</dbReference>
<dbReference type="SUPFAM" id="SSF48371">
    <property type="entry name" value="ARM repeat"/>
    <property type="match status" value="1"/>
</dbReference>
<proteinExistence type="predicted"/>
<dbReference type="PANTHER" id="PTHR31355">
    <property type="entry name" value="MICROTUBULE-ASSOCIATED PROTEIN TORTIFOLIA1"/>
    <property type="match status" value="1"/>
</dbReference>
<dbReference type="Gene3D" id="1.25.10.10">
    <property type="entry name" value="Leucine-rich Repeat Variant"/>
    <property type="match status" value="1"/>
</dbReference>
<organism evidence="4 5">
    <name type="scientific">Acacia crassicarpa</name>
    <name type="common">northern wattle</name>
    <dbReference type="NCBI Taxonomy" id="499986"/>
    <lineage>
        <taxon>Eukaryota</taxon>
        <taxon>Viridiplantae</taxon>
        <taxon>Streptophyta</taxon>
        <taxon>Embryophyta</taxon>
        <taxon>Tracheophyta</taxon>
        <taxon>Spermatophyta</taxon>
        <taxon>Magnoliopsida</taxon>
        <taxon>eudicotyledons</taxon>
        <taxon>Gunneridae</taxon>
        <taxon>Pentapetalae</taxon>
        <taxon>rosids</taxon>
        <taxon>fabids</taxon>
        <taxon>Fabales</taxon>
        <taxon>Fabaceae</taxon>
        <taxon>Caesalpinioideae</taxon>
        <taxon>mimosoid clade</taxon>
        <taxon>Acacieae</taxon>
        <taxon>Acacia</taxon>
    </lineage>
</organism>
<name>A0AAE1J9V7_9FABA</name>
<dbReference type="Pfam" id="PF24714">
    <property type="entry name" value="TOR1L1_N"/>
    <property type="match status" value="1"/>
</dbReference>
<dbReference type="InterPro" id="IPR033337">
    <property type="entry name" value="TORTIFOLIA1/SINE1-2"/>
</dbReference>
<dbReference type="InterPro" id="IPR011989">
    <property type="entry name" value="ARM-like"/>
</dbReference>
<evidence type="ECO:0000256" key="1">
    <source>
        <dbReference type="PROSITE-ProRule" id="PRU00103"/>
    </source>
</evidence>
<dbReference type="GO" id="GO:0005874">
    <property type="term" value="C:microtubule"/>
    <property type="evidence" value="ECO:0007669"/>
    <property type="project" value="InterPro"/>
</dbReference>
<evidence type="ECO:0000313" key="4">
    <source>
        <dbReference type="EMBL" id="KAK4264269.1"/>
    </source>
</evidence>
<sequence length="623" mass="68588">MPPPSSPSLNLNLNQRVFACLAKLSDRDTQLLAAAELDSIARNLDPNSLSVFLSSIRSTDASDKPSVRRQCVKVLVVLCEAHGNSLSPHLSKILANIVRRLRDPDSSVRSACVNSVSALSTHVTKQPFSSFLKPLAEALFTEQDHNSQMAAALCLASAVDAVPDPEPVRLMKLLPRFEKLLKCEGFKAKPALLTLIGSVIEVGAASSPGALTNLVPCLMQCLSNKDWAARKAAAEALMKLAIVEREMLSEYKEKCLKVFENRRFDKVKAVREVMNQMLEAWKQIPDVSDECSPPPQSQASSKENASDGRYPPVVQSSCAPGSVVSHLRKKSIPAGRSTPPDNYVASKTKKISPLSSNKRMNTNVARKLLNHKNWDVQITAPNAPSAAYQGDPEDRDGFVMERSKKEKTRFSKPEMRRALFGKNTDEKFHMFGGSKNGSRVVPCHEDSEESVVVTNSAKGQNKNDKECEDLSLIRNQLSEIEKQQSSLLDLLQRFIGSSQNGMQSLETRVHGLELALDDISYDLAVSIGRMTNADAPRRACCLLSGAEFLSSKFWRKTHGRYSSSWISRSAGTPSLAAMPHGADKNGGIERNHRLRFRSDRGFITNPLAEVHLNSRETSNIARE</sequence>
<accession>A0AAE1J9V7</accession>
<feature type="region of interest" description="Disordered" evidence="2">
    <location>
        <begin position="285"/>
        <end position="347"/>
    </location>
</feature>
<dbReference type="GO" id="GO:0008017">
    <property type="term" value="F:microtubule binding"/>
    <property type="evidence" value="ECO:0007669"/>
    <property type="project" value="InterPro"/>
</dbReference>
<dbReference type="InterPro" id="IPR057600">
    <property type="entry name" value="TORTIFOLIA1/SINE1-2_N"/>
</dbReference>
<dbReference type="PANTHER" id="PTHR31355:SF8">
    <property type="entry name" value="TORTIFOLIA1-LIKE PROTEIN 3"/>
    <property type="match status" value="1"/>
</dbReference>
<feature type="domain" description="TORTIFOLIA1/SINE1-2 N-terminal" evidence="3">
    <location>
        <begin position="12"/>
        <end position="283"/>
    </location>
</feature>
<gene>
    <name evidence="4" type="ORF">QN277_025472</name>
</gene>
<evidence type="ECO:0000259" key="3">
    <source>
        <dbReference type="Pfam" id="PF24714"/>
    </source>
</evidence>
<comment type="caution">
    <text evidence="4">The sequence shown here is derived from an EMBL/GenBank/DDBJ whole genome shotgun (WGS) entry which is preliminary data.</text>
</comment>
<dbReference type="PROSITE" id="PS50077">
    <property type="entry name" value="HEAT_REPEAT"/>
    <property type="match status" value="1"/>
</dbReference>
<keyword evidence="5" id="KW-1185">Reference proteome</keyword>
<reference evidence="4" key="1">
    <citation type="submission" date="2023-10" db="EMBL/GenBank/DDBJ databases">
        <title>Chromosome-level genome of the transformable northern wattle, Acacia crassicarpa.</title>
        <authorList>
            <person name="Massaro I."/>
            <person name="Sinha N.R."/>
            <person name="Poethig S."/>
            <person name="Leichty A.R."/>
        </authorList>
    </citation>
    <scope>NUCLEOTIDE SEQUENCE</scope>
    <source>
        <strain evidence="4">Acra3RX</strain>
        <tissue evidence="4">Leaf</tissue>
    </source>
</reference>
<dbReference type="InterPro" id="IPR016024">
    <property type="entry name" value="ARM-type_fold"/>
</dbReference>
<dbReference type="InterPro" id="IPR021133">
    <property type="entry name" value="HEAT_type_2"/>
</dbReference>
<dbReference type="EMBL" id="JAWXYG010000008">
    <property type="protein sequence ID" value="KAK4264269.1"/>
    <property type="molecule type" value="Genomic_DNA"/>
</dbReference>
<dbReference type="AlphaFoldDB" id="A0AAE1J9V7"/>
<feature type="repeat" description="HEAT" evidence="1">
    <location>
        <begin position="93"/>
        <end position="131"/>
    </location>
</feature>
<dbReference type="Proteomes" id="UP001293593">
    <property type="component" value="Unassembled WGS sequence"/>
</dbReference>